<feature type="compositionally biased region" description="Low complexity" evidence="10">
    <location>
        <begin position="185"/>
        <end position="209"/>
    </location>
</feature>
<evidence type="ECO:0000256" key="2">
    <source>
        <dbReference type="ARBA" id="ARBA00022692"/>
    </source>
</evidence>
<keyword evidence="4" id="KW-1133">Transmembrane helix</keyword>
<evidence type="ECO:0000256" key="10">
    <source>
        <dbReference type="SAM" id="MobiDB-lite"/>
    </source>
</evidence>
<comment type="subcellular location">
    <subcellularLocation>
        <location evidence="1">Membrane</location>
        <topology evidence="1">Single-pass membrane protein</topology>
    </subcellularLocation>
</comment>
<reference evidence="13" key="1">
    <citation type="submission" date="2022-03" db="EMBL/GenBank/DDBJ databases">
        <authorList>
            <person name="Alioto T."/>
            <person name="Alioto T."/>
            <person name="Gomez Garrido J."/>
        </authorList>
    </citation>
    <scope>NUCLEOTIDE SEQUENCE</scope>
</reference>
<dbReference type="GO" id="GO:0005540">
    <property type="term" value="F:hyaluronic acid binding"/>
    <property type="evidence" value="ECO:0007669"/>
    <property type="project" value="InterPro"/>
</dbReference>
<keyword evidence="8" id="KW-0325">Glycoprotein</keyword>
<keyword evidence="3 11" id="KW-0732">Signal</keyword>
<evidence type="ECO:0000256" key="1">
    <source>
        <dbReference type="ARBA" id="ARBA00004167"/>
    </source>
</evidence>
<dbReference type="GO" id="GO:0007155">
    <property type="term" value="P:cell adhesion"/>
    <property type="evidence" value="ECO:0007669"/>
    <property type="project" value="InterPro"/>
</dbReference>
<feature type="region of interest" description="Disordered" evidence="10">
    <location>
        <begin position="185"/>
        <end position="211"/>
    </location>
</feature>
<dbReference type="InterPro" id="IPR016186">
    <property type="entry name" value="C-type_lectin-like/link_sf"/>
</dbReference>
<dbReference type="EMBL" id="OW240923">
    <property type="protein sequence ID" value="CAH2325814.1"/>
    <property type="molecule type" value="Genomic_DNA"/>
</dbReference>
<dbReference type="GO" id="GO:0005886">
    <property type="term" value="C:plasma membrane"/>
    <property type="evidence" value="ECO:0007669"/>
    <property type="project" value="TreeGrafter"/>
</dbReference>
<evidence type="ECO:0000256" key="4">
    <source>
        <dbReference type="ARBA" id="ARBA00022989"/>
    </source>
</evidence>
<evidence type="ECO:0000259" key="12">
    <source>
        <dbReference type="PROSITE" id="PS50963"/>
    </source>
</evidence>
<accession>A0AAD1WRV9</accession>
<dbReference type="PANTHER" id="PTHR10225">
    <property type="entry name" value="HYALURONAN RECEPTOR"/>
    <property type="match status" value="1"/>
</dbReference>
<dbReference type="SMART" id="SM00445">
    <property type="entry name" value="LINK"/>
    <property type="match status" value="1"/>
</dbReference>
<feature type="domain" description="Link" evidence="12">
    <location>
        <begin position="27"/>
        <end position="119"/>
    </location>
</feature>
<dbReference type="Pfam" id="PF00193">
    <property type="entry name" value="Xlink"/>
    <property type="match status" value="1"/>
</dbReference>
<dbReference type="PROSITE" id="PS50963">
    <property type="entry name" value="LINK_2"/>
    <property type="match status" value="1"/>
</dbReference>
<feature type="chain" id="PRO_5041950069" evidence="11">
    <location>
        <begin position="22"/>
        <end position="263"/>
    </location>
</feature>
<evidence type="ECO:0000313" key="14">
    <source>
        <dbReference type="Proteomes" id="UP001295444"/>
    </source>
</evidence>
<dbReference type="Proteomes" id="UP001295444">
    <property type="component" value="Chromosome 12"/>
</dbReference>
<evidence type="ECO:0000256" key="5">
    <source>
        <dbReference type="ARBA" id="ARBA00023136"/>
    </source>
</evidence>
<evidence type="ECO:0000256" key="8">
    <source>
        <dbReference type="ARBA" id="ARBA00023180"/>
    </source>
</evidence>
<dbReference type="GO" id="GO:0004888">
    <property type="term" value="F:transmembrane signaling receptor activity"/>
    <property type="evidence" value="ECO:0007669"/>
    <property type="project" value="TreeGrafter"/>
</dbReference>
<comment type="caution">
    <text evidence="9">Lacks conserved residue(s) required for the propagation of feature annotation.</text>
</comment>
<dbReference type="SUPFAM" id="SSF56436">
    <property type="entry name" value="C-type lectin-like"/>
    <property type="match status" value="1"/>
</dbReference>
<evidence type="ECO:0000313" key="13">
    <source>
        <dbReference type="EMBL" id="CAH2325814.1"/>
    </source>
</evidence>
<protein>
    <submittedName>
        <fullName evidence="13">Lymphatic vessel endothelial hyaluronic acid receptor 1</fullName>
    </submittedName>
</protein>
<name>A0AAD1WRV9_PELCU</name>
<evidence type="ECO:0000256" key="9">
    <source>
        <dbReference type="PROSITE-ProRule" id="PRU00323"/>
    </source>
</evidence>
<keyword evidence="2" id="KW-0812">Transmembrane</keyword>
<evidence type="ECO:0000256" key="7">
    <source>
        <dbReference type="ARBA" id="ARBA00023170"/>
    </source>
</evidence>
<keyword evidence="6 9" id="KW-1015">Disulfide bond</keyword>
<dbReference type="Gene3D" id="3.10.100.10">
    <property type="entry name" value="Mannose-Binding Protein A, subunit A"/>
    <property type="match status" value="1"/>
</dbReference>
<feature type="disulfide bond" evidence="9">
    <location>
        <begin position="74"/>
        <end position="95"/>
    </location>
</feature>
<keyword evidence="14" id="KW-1185">Reference proteome</keyword>
<dbReference type="InterPro" id="IPR043210">
    <property type="entry name" value="CD44_antigen-like"/>
</dbReference>
<evidence type="ECO:0000256" key="11">
    <source>
        <dbReference type="SAM" id="SignalP"/>
    </source>
</evidence>
<feature type="signal peptide" evidence="11">
    <location>
        <begin position="1"/>
        <end position="21"/>
    </location>
</feature>
<proteinExistence type="predicted"/>
<sequence length="263" mass="29394">MKHQWTYSLLLCLSILRSLCSLDLLQDTSYEVVITTENNLTFTDATTICDSYDKAALASMVQVSTAYLNGLEVCKWGWVRERETVMLRLTPLQQCGNSSVGILIKDCSDMVSQYAFCITQNGTSNVLYDIFLGPLSSSYDNASIICLLNGSHIATQAEIETSIHRLTYNKKKLVSLFKKKKPADTTDAASTSESTTTTQSTTPTYQATSEQKDLENIIASTQYTYTQNKSDAVVEKRGQVVYIEKKVYKSHVYKNQTLNGENE</sequence>
<gene>
    <name evidence="13" type="ORF">PECUL_23A012387</name>
</gene>
<organism evidence="13 14">
    <name type="scientific">Pelobates cultripes</name>
    <name type="common">Western spadefoot toad</name>
    <dbReference type="NCBI Taxonomy" id="61616"/>
    <lineage>
        <taxon>Eukaryota</taxon>
        <taxon>Metazoa</taxon>
        <taxon>Chordata</taxon>
        <taxon>Craniata</taxon>
        <taxon>Vertebrata</taxon>
        <taxon>Euteleostomi</taxon>
        <taxon>Amphibia</taxon>
        <taxon>Batrachia</taxon>
        <taxon>Anura</taxon>
        <taxon>Pelobatoidea</taxon>
        <taxon>Pelobatidae</taxon>
        <taxon>Pelobates</taxon>
    </lineage>
</organism>
<dbReference type="AlphaFoldDB" id="A0AAD1WRV9"/>
<evidence type="ECO:0000256" key="3">
    <source>
        <dbReference type="ARBA" id="ARBA00022729"/>
    </source>
</evidence>
<dbReference type="InterPro" id="IPR000538">
    <property type="entry name" value="Link_dom"/>
</dbReference>
<keyword evidence="5" id="KW-0472">Membrane</keyword>
<evidence type="ECO:0000256" key="6">
    <source>
        <dbReference type="ARBA" id="ARBA00023157"/>
    </source>
</evidence>
<dbReference type="InterPro" id="IPR016187">
    <property type="entry name" value="CTDL_fold"/>
</dbReference>
<dbReference type="PANTHER" id="PTHR10225:SF5">
    <property type="entry name" value="C-TYPE LECTIN DOMAIN-CONTAINING PROTEIN"/>
    <property type="match status" value="1"/>
</dbReference>
<keyword evidence="7 13" id="KW-0675">Receptor</keyword>